<dbReference type="FunCoup" id="W2RUX5">
    <property type="interactions" value="99"/>
</dbReference>
<dbReference type="GO" id="GO:0006897">
    <property type="term" value="P:endocytosis"/>
    <property type="evidence" value="ECO:0007669"/>
    <property type="project" value="TreeGrafter"/>
</dbReference>
<evidence type="ECO:0000313" key="5">
    <source>
        <dbReference type="Proteomes" id="UP000030752"/>
    </source>
</evidence>
<accession>W2RUX5</accession>
<comment type="similarity">
    <text evidence="1">Belongs to the HEATR5 family.</text>
</comment>
<organism evidence="4 5">
    <name type="scientific">Cyphellophora europaea (strain CBS 101466)</name>
    <name type="common">Phialophora europaea</name>
    <dbReference type="NCBI Taxonomy" id="1220924"/>
    <lineage>
        <taxon>Eukaryota</taxon>
        <taxon>Fungi</taxon>
        <taxon>Dikarya</taxon>
        <taxon>Ascomycota</taxon>
        <taxon>Pezizomycotina</taxon>
        <taxon>Eurotiomycetes</taxon>
        <taxon>Chaetothyriomycetidae</taxon>
        <taxon>Chaetothyriales</taxon>
        <taxon>Cyphellophoraceae</taxon>
        <taxon>Cyphellophora</taxon>
    </lineage>
</organism>
<dbReference type="Pfam" id="PF25808">
    <property type="entry name" value="TPR_LAA1_C"/>
    <property type="match status" value="1"/>
</dbReference>
<dbReference type="GO" id="GO:0030139">
    <property type="term" value="C:endocytic vesicle"/>
    <property type="evidence" value="ECO:0007669"/>
    <property type="project" value="TreeGrafter"/>
</dbReference>
<evidence type="ECO:0000256" key="2">
    <source>
        <dbReference type="SAM" id="MobiDB-lite"/>
    </source>
</evidence>
<dbReference type="GO" id="GO:0008104">
    <property type="term" value="P:intracellular protein localization"/>
    <property type="evidence" value="ECO:0007669"/>
    <property type="project" value="TreeGrafter"/>
</dbReference>
<dbReference type="PANTHER" id="PTHR21663:SF0">
    <property type="entry name" value="HEAT REPEAT-CONTAINING PROTEIN 5B"/>
    <property type="match status" value="1"/>
</dbReference>
<dbReference type="GO" id="GO:0005794">
    <property type="term" value="C:Golgi apparatus"/>
    <property type="evidence" value="ECO:0007669"/>
    <property type="project" value="TreeGrafter"/>
</dbReference>
<dbReference type="GeneID" id="19971936"/>
<feature type="domain" description="LAA1-like C-terminal TPR repeats" evidence="3">
    <location>
        <begin position="1851"/>
        <end position="2015"/>
    </location>
</feature>
<dbReference type="GO" id="GO:0005829">
    <property type="term" value="C:cytosol"/>
    <property type="evidence" value="ECO:0007669"/>
    <property type="project" value="GOC"/>
</dbReference>
<name>W2RUX5_CYPE1</name>
<dbReference type="InterPro" id="IPR046837">
    <property type="entry name" value="Laa1/Sip1/HEATR5-like_HEAT"/>
</dbReference>
<evidence type="ECO:0000313" key="4">
    <source>
        <dbReference type="EMBL" id="ETN40321.1"/>
    </source>
</evidence>
<dbReference type="STRING" id="1220924.W2RUX5"/>
<evidence type="ECO:0000256" key="1">
    <source>
        <dbReference type="ARBA" id="ARBA00008304"/>
    </source>
</evidence>
<dbReference type="InterPro" id="IPR057981">
    <property type="entry name" value="TPR_LAA1-like_C"/>
</dbReference>
<sequence length="2034" mass="221233">MSSVEDGAPNGTSTASNVPELDVSKLHALPTEQQDLFLLNFVSELRDAVHSLSPDALPPQQPAIKKEIIKIVGLGTPLPSRVIRDTLAGTLADTFDRGSRSLLFDTINELVAVLNSSKIDKDPSPKHVAIVCLGKVYESAGDSALNLSGLVVQSLVKGTKASHVGIRAASFRTLGLLAKGTNRGLDESSARDIWKAGRNAAGADKSAVVQRDACDCLWRLLTFTGFFNNSTDFDKLESLVWKAFDTPVPAVRHAVARLLGATLVQAHSEVHTADVPVVRKPKKPSKKQGPLSEDDDESIRPGSPTPTGSKGAIALSFTIKDIIRMLSIQFVKPAISNHARAGIAACFKFVLANLPVKVIEDNFGRISEQLIWEIIDHPSLSFHRHRLLLSRCMVQNILRATITSGTLTENAQINAVRYLVNDVLKNYPKVVAERREPSKRMLAATLELLYHLLESIGSAAAVLQDSSREALCQVMQHPSHTVQSYAAQCFRTFVLACPSQMIQTIEHLVSQLRKTLENPSDNRQSLRACSGRALAVAAMLHSANQKPIFGSVETYSSILAFATDLLKRSATSELRLSATLLQVAWTLIGGLMNLGSSFVKVHLGQLFLLWRNALPPPLTQENAAQRTQLELSFLCHVRECALSGLLAFLESCNGLVTTDGSRRISIMLQNTVSFLANLPMNRSSAELSNRLVPALQLQDMGFMLRRRLLQCYAALIGLKHVEVNEVMSHSDLVGLSLEVFTSPERPAQKNLEASLASSASNFDGLWEIGDNWAFGVSSLVHGRSVFYPTGKGFVKRTSPTLSSEAHDDDLDQLPLSPTLAALEHDPAILFRSAQRSDTVELSPPSTACIDASIKLFSMVFPSQSARVQESTMEQIATVLAMPGQRDPGRKSAVQVNSTLAILLSLSVANGETPFPTGQVHLHTFGKTLAELLKTRMAEPDYRVRALCARALALACNLGGTQYTNNEVKALIDSIVTNRDPHMRAGCALALGSIHAEVGAMASSLHIKSIVGVLLSLCNDSHPVVHFWAFRGLVQVAESAGLSFSAYASSTLGMLAQLYSSDNHNSESTSLATSNLELEFSTTLVIAQCVDCIINVLGPDLQDISKPRQLILTLLRYFEAEASPILRHQALVCLGHLWMYAPAHVQFAKYVRNLQDNLSSKDHQLLGSAALYGIGHLIKRSASEVMRVANEKLNDDIWAMLDQDSQNEFLHLTLRNWMQQTVLTDPGAWVDRCQTILSKTRISEKARAPVVTAKTANTMPDLADEEVAGFAAATQGDSSEPAAEGQEFLRWQTRDFAMRLLSEALQLVQDAMLPDQSIPAEEALYGKIADIIRVAFAASTANVVELRIWGLRIIDQVLKMFGKTPDPDFAEASLLEQYQAQIGSALTPAFAADSSPELAAEAIAVCATFAATGIVTTADRMGRIFKVLANGVDNLALPQPEASIGDLKNLTPNAQSLLKMALLSGWAQLQLASGEQSYLSEIVHPYVPKLAPLWLNALQEFAQLRFEPEISDTLGTDTTAANLDERYAAFNRVVRLQFYQGSWLSVVNAIAALVEKDSDAVFDAMDNRTASSRAATNGDGPQGKDMSFREEPVAFFFILFGLAFEALVTRAREDPSQGLSILHALRKILTPAVSGSAVYEEAVFNETTDTLERLALTSTTQTQSTLVDIARNLSLDHPSAKAPQDRDEKLSDDIEQLFELTRIMVLVLTGLIPTLEDPPGMAIRKLSPDGISLVHLVFQALVGVAEVFPSIIKADLHACIFHCYCTMLATGICQEEVVPSLLPVFRSFLQVVADSSEGETTSNLVRGSLHQVMITLSVAQRREHDGSLTAAKNCLLSMTVMLTTAGHAIPANDELIRKAVAEFLDCLQDVGLAKIAVNCIRTILQSNSKSACDEAAGRILWPQLIQFICDLGTEDPENVRSAITQALVGSIGTLAQDRRQAAIAILVPVLLHRANKVSRGEKETEVRREVASRLLDLAGIDQLGFRASIAMLDEERRASLESLLRSAGLGRKQSDQGGPENEEFRAPAIELRMDF</sequence>
<dbReference type="InterPro" id="IPR040108">
    <property type="entry name" value="Laa1/Sip1/HEATR5"/>
</dbReference>
<dbReference type="EMBL" id="KB822720">
    <property type="protein sequence ID" value="ETN40321.1"/>
    <property type="molecule type" value="Genomic_DNA"/>
</dbReference>
<dbReference type="eggNOG" id="KOG1822">
    <property type="taxonomic scope" value="Eukaryota"/>
</dbReference>
<dbReference type="HOGENOM" id="CLU_000503_0_0_1"/>
<keyword evidence="5" id="KW-1185">Reference proteome</keyword>
<dbReference type="InParanoid" id="W2RUX5"/>
<dbReference type="VEuPathDB" id="FungiDB:HMPREF1541_04597"/>
<feature type="region of interest" description="Disordered" evidence="2">
    <location>
        <begin position="274"/>
        <end position="309"/>
    </location>
</feature>
<dbReference type="RefSeq" id="XP_008717164.1">
    <property type="nucleotide sequence ID" value="XM_008718942.1"/>
</dbReference>
<gene>
    <name evidence="4" type="ORF">HMPREF1541_04597</name>
</gene>
<dbReference type="InterPro" id="IPR016024">
    <property type="entry name" value="ARM-type_fold"/>
</dbReference>
<reference evidence="4 5" key="1">
    <citation type="submission" date="2013-03" db="EMBL/GenBank/DDBJ databases">
        <title>The Genome Sequence of Phialophora europaea CBS 101466.</title>
        <authorList>
            <consortium name="The Broad Institute Genomics Platform"/>
            <person name="Cuomo C."/>
            <person name="de Hoog S."/>
            <person name="Gorbushina A."/>
            <person name="Walker B."/>
            <person name="Young S.K."/>
            <person name="Zeng Q."/>
            <person name="Gargeya S."/>
            <person name="Fitzgerald M."/>
            <person name="Haas B."/>
            <person name="Abouelleil A."/>
            <person name="Allen A.W."/>
            <person name="Alvarado L."/>
            <person name="Arachchi H.M."/>
            <person name="Berlin A.M."/>
            <person name="Chapman S.B."/>
            <person name="Gainer-Dewar J."/>
            <person name="Goldberg J."/>
            <person name="Griggs A."/>
            <person name="Gujja S."/>
            <person name="Hansen M."/>
            <person name="Howarth C."/>
            <person name="Imamovic A."/>
            <person name="Ireland A."/>
            <person name="Larimer J."/>
            <person name="McCowan C."/>
            <person name="Murphy C."/>
            <person name="Pearson M."/>
            <person name="Poon T.W."/>
            <person name="Priest M."/>
            <person name="Roberts A."/>
            <person name="Saif S."/>
            <person name="Shea T."/>
            <person name="Sisk P."/>
            <person name="Sykes S."/>
            <person name="Wortman J."/>
            <person name="Nusbaum C."/>
            <person name="Birren B."/>
        </authorList>
    </citation>
    <scope>NUCLEOTIDE SEQUENCE [LARGE SCALE GENOMIC DNA]</scope>
    <source>
        <strain evidence="4 5">CBS 101466</strain>
    </source>
</reference>
<dbReference type="GO" id="GO:0042147">
    <property type="term" value="P:retrograde transport, endosome to Golgi"/>
    <property type="evidence" value="ECO:0007669"/>
    <property type="project" value="TreeGrafter"/>
</dbReference>
<dbReference type="SUPFAM" id="SSF48371">
    <property type="entry name" value="ARM repeat"/>
    <property type="match status" value="2"/>
</dbReference>
<evidence type="ECO:0000259" key="3">
    <source>
        <dbReference type="Pfam" id="PF25808"/>
    </source>
</evidence>
<dbReference type="Proteomes" id="UP000030752">
    <property type="component" value="Unassembled WGS sequence"/>
</dbReference>
<dbReference type="PANTHER" id="PTHR21663">
    <property type="entry name" value="HYPOTHETICAL HEAT DOMAIN-CONTAINING"/>
    <property type="match status" value="1"/>
</dbReference>
<dbReference type="OrthoDB" id="192608at2759"/>
<dbReference type="Gene3D" id="1.25.10.10">
    <property type="entry name" value="Leucine-rich Repeat Variant"/>
    <property type="match status" value="3"/>
</dbReference>
<dbReference type="GO" id="GO:0016020">
    <property type="term" value="C:membrane"/>
    <property type="evidence" value="ECO:0007669"/>
    <property type="project" value="TreeGrafter"/>
</dbReference>
<dbReference type="Pfam" id="PF20210">
    <property type="entry name" value="Laa1_Sip1_HTR5"/>
    <property type="match status" value="1"/>
</dbReference>
<protein>
    <recommendedName>
        <fullName evidence="3">LAA1-like C-terminal TPR repeats domain-containing protein</fullName>
    </recommendedName>
</protein>
<proteinExistence type="inferred from homology"/>
<dbReference type="InterPro" id="IPR011989">
    <property type="entry name" value="ARM-like"/>
</dbReference>